<accession>A0A2U7U9S1</accession>
<dbReference type="KEGG" id="vg:36844339"/>
<dbReference type="RefSeq" id="YP_009483467.1">
    <property type="nucleotide sequence ID" value="NC_037667.1"/>
</dbReference>
<protein>
    <submittedName>
        <fullName evidence="1">Uncharacterized protein</fullName>
    </submittedName>
</protein>
<reference evidence="1" key="1">
    <citation type="journal article" date="2018" name="Nat. Commun.">
        <title>Diversity and evolution of the emerging Pandoraviridae family.</title>
        <authorList>
            <person name="Legendre M."/>
            <person name="Fabre E."/>
            <person name="Poirot O."/>
            <person name="Jeudy S."/>
            <person name="Lartigue A."/>
            <person name="Alempic J.M."/>
            <person name="Beucher L."/>
            <person name="Philippe N."/>
            <person name="Bertaux L."/>
            <person name="Christo-Foroux E."/>
            <person name="Labadie K."/>
            <person name="Coute Y."/>
            <person name="Abergel C."/>
            <person name="Claverie J.M."/>
        </authorList>
    </citation>
    <scope>NUCLEOTIDE SEQUENCE [LARGE SCALE GENOMIC DNA]</scope>
    <source>
        <strain evidence="1">Quercus</strain>
    </source>
</reference>
<dbReference type="EMBL" id="MG011689">
    <property type="protein sequence ID" value="AVK75198.1"/>
    <property type="molecule type" value="Genomic_DNA"/>
</dbReference>
<dbReference type="GeneID" id="36844339"/>
<dbReference type="Proteomes" id="UP000248852">
    <property type="component" value="Segment"/>
</dbReference>
<sequence length="166" mass="18502">MEKKEVLRRSADQIVPFVSWPLFDCCRRCDAIPCAGIGQYKILPPPFGALQGQKKRYGRRLAQTQQHRHIDEVNPALQGAAATMTNGVPNGARYAWTNNCQADDNGDDDDDTLPPLVAVGFESPWARLDALGAHVHASPRTRPWRAPPFCVGDRLLWDTPTIYSHL</sequence>
<proteinExistence type="predicted"/>
<evidence type="ECO:0000313" key="1">
    <source>
        <dbReference type="EMBL" id="AVK75198.1"/>
    </source>
</evidence>
<organism evidence="1">
    <name type="scientific">Pandoravirus quercus</name>
    <dbReference type="NCBI Taxonomy" id="2107709"/>
    <lineage>
        <taxon>Viruses</taxon>
        <taxon>Pandoravirus</taxon>
    </lineage>
</organism>
<gene>
    <name evidence="1" type="ORF">pqer_cds_776</name>
</gene>
<name>A0A2U7U9S1_9VIRU</name>